<protein>
    <submittedName>
        <fullName evidence="3">Uncharacterized protein</fullName>
    </submittedName>
</protein>
<reference evidence="4" key="1">
    <citation type="journal article" date="2019" name="Int. J. Syst. Evol. Microbiol.">
        <title>The Global Catalogue of Microorganisms (GCM) 10K type strain sequencing project: providing services to taxonomists for standard genome sequencing and annotation.</title>
        <authorList>
            <consortium name="The Broad Institute Genomics Platform"/>
            <consortium name="The Broad Institute Genome Sequencing Center for Infectious Disease"/>
            <person name="Wu L."/>
            <person name="Ma J."/>
        </authorList>
    </citation>
    <scope>NUCLEOTIDE SEQUENCE [LARGE SCALE GENOMIC DNA]</scope>
    <source>
        <strain evidence="4">KCTC 42986</strain>
    </source>
</reference>
<accession>A0ABV7F9V1</accession>
<gene>
    <name evidence="3" type="ORF">ACFOFO_23250</name>
</gene>
<dbReference type="Proteomes" id="UP001595530">
    <property type="component" value="Unassembled WGS sequence"/>
</dbReference>
<dbReference type="EMBL" id="JBHRTP010000091">
    <property type="protein sequence ID" value="MFC3110833.1"/>
    <property type="molecule type" value="Genomic_DNA"/>
</dbReference>
<feature type="coiled-coil region" evidence="1">
    <location>
        <begin position="175"/>
        <end position="209"/>
    </location>
</feature>
<evidence type="ECO:0000313" key="3">
    <source>
        <dbReference type="EMBL" id="MFC3110833.1"/>
    </source>
</evidence>
<organism evidence="3 4">
    <name type="scientific">Undibacterium arcticum</name>
    <dbReference type="NCBI Taxonomy" id="1762892"/>
    <lineage>
        <taxon>Bacteria</taxon>
        <taxon>Pseudomonadati</taxon>
        <taxon>Pseudomonadota</taxon>
        <taxon>Betaproteobacteria</taxon>
        <taxon>Burkholderiales</taxon>
        <taxon>Oxalobacteraceae</taxon>
        <taxon>Undibacterium</taxon>
    </lineage>
</organism>
<evidence type="ECO:0000313" key="4">
    <source>
        <dbReference type="Proteomes" id="UP001595530"/>
    </source>
</evidence>
<name>A0ABV7F9V1_9BURK</name>
<sequence>MRTLEHNSVAKLVMVTGNVVSDAEVSDILSSYQYIEDGMTALRFNSENDDDAAFEISADLEVIDIFGNSKDHLNNINYILQKLGWIDCELYSESSEIEHMLLGRLVNINIQRNEICDGAFTSDRRSHDDLVVDAVPTASQSDQEKRDSAELLPVSESKSSDAEIMGTLNEQFVHIQELTLDLSREKEEKGRIERLYREALARIDLLERNSPAPGASKSSKDNDHTGLLSIVESHLNSLANVPDHLNTPLVSALRENGYHVQLKLVRRVG</sequence>
<keyword evidence="1" id="KW-0175">Coiled coil</keyword>
<evidence type="ECO:0000256" key="2">
    <source>
        <dbReference type="SAM" id="MobiDB-lite"/>
    </source>
</evidence>
<dbReference type="RefSeq" id="WP_390333050.1">
    <property type="nucleotide sequence ID" value="NZ_JBHRTP010000091.1"/>
</dbReference>
<comment type="caution">
    <text evidence="3">The sequence shown here is derived from an EMBL/GenBank/DDBJ whole genome shotgun (WGS) entry which is preliminary data.</text>
</comment>
<feature type="region of interest" description="Disordered" evidence="2">
    <location>
        <begin position="135"/>
        <end position="157"/>
    </location>
</feature>
<proteinExistence type="predicted"/>
<keyword evidence="4" id="KW-1185">Reference proteome</keyword>
<evidence type="ECO:0000256" key="1">
    <source>
        <dbReference type="SAM" id="Coils"/>
    </source>
</evidence>